<feature type="region of interest" description="Disordered" evidence="1">
    <location>
        <begin position="692"/>
        <end position="711"/>
    </location>
</feature>
<organism evidence="2 3">
    <name type="scientific">Mycena citricolor</name>
    <dbReference type="NCBI Taxonomy" id="2018698"/>
    <lineage>
        <taxon>Eukaryota</taxon>
        <taxon>Fungi</taxon>
        <taxon>Dikarya</taxon>
        <taxon>Basidiomycota</taxon>
        <taxon>Agaricomycotina</taxon>
        <taxon>Agaricomycetes</taxon>
        <taxon>Agaricomycetidae</taxon>
        <taxon>Agaricales</taxon>
        <taxon>Marasmiineae</taxon>
        <taxon>Mycenaceae</taxon>
        <taxon>Mycena</taxon>
    </lineage>
</organism>
<feature type="compositionally biased region" description="Low complexity" evidence="1">
    <location>
        <begin position="368"/>
        <end position="378"/>
    </location>
</feature>
<dbReference type="AlphaFoldDB" id="A0AAD2K2G8"/>
<feature type="region of interest" description="Disordered" evidence="1">
    <location>
        <begin position="518"/>
        <end position="541"/>
    </location>
</feature>
<feature type="compositionally biased region" description="Basic and acidic residues" evidence="1">
    <location>
        <begin position="400"/>
        <end position="409"/>
    </location>
</feature>
<feature type="compositionally biased region" description="Polar residues" evidence="1">
    <location>
        <begin position="304"/>
        <end position="318"/>
    </location>
</feature>
<gene>
    <name evidence="2" type="ORF">MYCIT1_LOCUS22923</name>
</gene>
<feature type="region of interest" description="Disordered" evidence="1">
    <location>
        <begin position="230"/>
        <end position="274"/>
    </location>
</feature>
<reference evidence="2" key="1">
    <citation type="submission" date="2023-11" db="EMBL/GenBank/DDBJ databases">
        <authorList>
            <person name="De Vega J J."/>
            <person name="De Vega J J."/>
        </authorList>
    </citation>
    <scope>NUCLEOTIDE SEQUENCE</scope>
</reference>
<feature type="compositionally biased region" description="Acidic residues" evidence="1">
    <location>
        <begin position="523"/>
        <end position="541"/>
    </location>
</feature>
<feature type="region of interest" description="Disordered" evidence="1">
    <location>
        <begin position="291"/>
        <end position="330"/>
    </location>
</feature>
<dbReference type="EMBL" id="CAVNYO010000405">
    <property type="protein sequence ID" value="CAK5275260.1"/>
    <property type="molecule type" value="Genomic_DNA"/>
</dbReference>
<evidence type="ECO:0000256" key="1">
    <source>
        <dbReference type="SAM" id="MobiDB-lite"/>
    </source>
</evidence>
<keyword evidence="3" id="KW-1185">Reference proteome</keyword>
<protein>
    <submittedName>
        <fullName evidence="2">Uncharacterized protein</fullName>
    </submittedName>
</protein>
<feature type="compositionally biased region" description="Polar residues" evidence="1">
    <location>
        <begin position="244"/>
        <end position="258"/>
    </location>
</feature>
<feature type="compositionally biased region" description="Low complexity" evidence="1">
    <location>
        <begin position="230"/>
        <end position="242"/>
    </location>
</feature>
<name>A0AAD2K2G8_9AGAR</name>
<evidence type="ECO:0000313" key="3">
    <source>
        <dbReference type="Proteomes" id="UP001295794"/>
    </source>
</evidence>
<evidence type="ECO:0000313" key="2">
    <source>
        <dbReference type="EMBL" id="CAK5275260.1"/>
    </source>
</evidence>
<comment type="caution">
    <text evidence="2">The sequence shown here is derived from an EMBL/GenBank/DDBJ whole genome shotgun (WGS) entry which is preliminary data.</text>
</comment>
<accession>A0AAD2K2G8</accession>
<feature type="region of interest" description="Disordered" evidence="1">
    <location>
        <begin position="476"/>
        <end position="495"/>
    </location>
</feature>
<proteinExistence type="predicted"/>
<feature type="region of interest" description="Disordered" evidence="1">
    <location>
        <begin position="368"/>
        <end position="416"/>
    </location>
</feature>
<sequence>MAGASSPAYACACLNVRIHRASPPPASQDSTPPAAAATENEFTRVYVGDEGISILSVYRVHQVVSLDADSKDGPSIPAEDWVERDILKSSSGWIEVHRRCLTGKSIAQAQSSLSYSPLFSMIVPTITKPVEPPTLEEIPPMSYLTHLTNLFLPPPFTPSHPVFSHLASLAKMQSDARRAALDQEIADFVRAKTAELAHTEAVLRSQVEALWRKFHEGLEAAESLGMAAGVVSPRSPRSPGPGHNSRTTSISVPASSVTRDFEPLPVPPTRSSPPVAIASSLLTRAGQHLPRAAPATPIRPPSAHSGSSRTLTGSSPTLAGSPHVPPRPFEGSSVIQFRRQMDEEINTVASYRYFQNLEEDMARMQAARAVAEATHAPPVVEPPPQAGPSKVNGTNGTTEKPQEPSPTKDKGKRKVVTFDSQPAVVTIKREVKAEIEEEKRLAQNESEEMVFDLETDDDGQQADAEHLAIKLVEPEQPRTQQIRASRRKVSDDPLGLPQSFAALRSASMPIPSTINKIWSTEPSNDEELHEEPSEEDDQVPEMELYDSRDLEIRKMVGASLPSHRRGWSKNGVTWKSFVTRGRAPGDDQIDADVEAAAPPVANGLPGSMPIAMRSLTQSHPVLSLASYRPPGPSDPRLQEDTHIPSSSVRKQLYIERDMIRGIDPGALDFATDDEDEDGLLPAPAPVNVVVPDSTLSPHPNDMTLDTELGADDGSGRQLALKILQARNELPDSGMWRSLAS</sequence>
<dbReference type="Proteomes" id="UP001295794">
    <property type="component" value="Unassembled WGS sequence"/>
</dbReference>